<sequence>MKFWGKFHFMVLLLCLIGKLMLEAMVGFTAFELIVFWHHKVQFFLSLNLPFGETTRPFLCSYYSLWYSSTKQFNMFFSRVENCCLAWHLRWVYEI</sequence>
<dbReference type="EMBL" id="GEDG01019499">
    <property type="protein sequence ID" value="JAP19891.1"/>
    <property type="molecule type" value="Transcribed_RNA"/>
</dbReference>
<dbReference type="EMBL" id="GEDG01021064">
    <property type="protein sequence ID" value="JAP18614.1"/>
    <property type="molecule type" value="Transcribed_RNA"/>
</dbReference>
<reference evidence="1" key="1">
    <citation type="submission" date="2015-12" db="EMBL/GenBank/DDBJ databases">
        <title>Gene expression during late stages of embryo sac development: a critical building block for successful pollen-pistil interactions.</title>
        <authorList>
            <person name="Liu Y."/>
            <person name="Joly V."/>
            <person name="Sabar M."/>
            <person name="Matton D.P."/>
        </authorList>
    </citation>
    <scope>NUCLEOTIDE SEQUENCE</scope>
</reference>
<protein>
    <submittedName>
        <fullName evidence="1">Putative ovule protein</fullName>
    </submittedName>
</protein>
<dbReference type="EMBL" id="GEDG01025884">
    <property type="protein sequence ID" value="JAP14930.1"/>
    <property type="molecule type" value="Transcribed_RNA"/>
</dbReference>
<dbReference type="EMBL" id="GEDG01027723">
    <property type="protein sequence ID" value="JAP13643.1"/>
    <property type="molecule type" value="Transcribed_RNA"/>
</dbReference>
<dbReference type="EMBL" id="GEDG01021519">
    <property type="protein sequence ID" value="JAP18240.1"/>
    <property type="molecule type" value="Transcribed_RNA"/>
</dbReference>
<organism evidence="1">
    <name type="scientific">Solanum chacoense</name>
    <name type="common">Chaco potato</name>
    <dbReference type="NCBI Taxonomy" id="4108"/>
    <lineage>
        <taxon>Eukaryota</taxon>
        <taxon>Viridiplantae</taxon>
        <taxon>Streptophyta</taxon>
        <taxon>Embryophyta</taxon>
        <taxon>Tracheophyta</taxon>
        <taxon>Spermatophyta</taxon>
        <taxon>Magnoliopsida</taxon>
        <taxon>eudicotyledons</taxon>
        <taxon>Gunneridae</taxon>
        <taxon>Pentapetalae</taxon>
        <taxon>asterids</taxon>
        <taxon>lamiids</taxon>
        <taxon>Solanales</taxon>
        <taxon>Solanaceae</taxon>
        <taxon>Solanoideae</taxon>
        <taxon>Solaneae</taxon>
        <taxon>Solanum</taxon>
    </lineage>
</organism>
<dbReference type="EMBL" id="GEDG01026851">
    <property type="protein sequence ID" value="JAP14231.1"/>
    <property type="molecule type" value="Transcribed_RNA"/>
</dbReference>
<dbReference type="AlphaFoldDB" id="A0A0V0HID4"/>
<accession>A0A0V0HID4</accession>
<dbReference type="EMBL" id="GEDG01025490">
    <property type="protein sequence ID" value="JAP15212.1"/>
    <property type="molecule type" value="Transcribed_RNA"/>
</dbReference>
<dbReference type="EMBL" id="GEDG01019068">
    <property type="protein sequence ID" value="JAP20255.1"/>
    <property type="molecule type" value="Transcribed_RNA"/>
</dbReference>
<dbReference type="EMBL" id="GEDG01022610">
    <property type="protein sequence ID" value="JAP17371.1"/>
    <property type="molecule type" value="Transcribed_RNA"/>
</dbReference>
<proteinExistence type="predicted"/>
<evidence type="ECO:0000313" key="1">
    <source>
        <dbReference type="EMBL" id="JAP19891.1"/>
    </source>
</evidence>
<name>A0A0V0HID4_SOLCH</name>